<feature type="domain" description="Ig-like" evidence="2">
    <location>
        <begin position="109"/>
        <end position="176"/>
    </location>
</feature>
<dbReference type="PROSITE" id="PS50835">
    <property type="entry name" value="IG_LIKE"/>
    <property type="match status" value="1"/>
</dbReference>
<dbReference type="Proteomes" id="UP000660262">
    <property type="component" value="Unassembled WGS sequence"/>
</dbReference>
<feature type="region of interest" description="Disordered" evidence="1">
    <location>
        <begin position="78"/>
        <end position="99"/>
    </location>
</feature>
<evidence type="ECO:0000313" key="4">
    <source>
        <dbReference type="Proteomes" id="UP000660262"/>
    </source>
</evidence>
<evidence type="ECO:0000256" key="1">
    <source>
        <dbReference type="SAM" id="MobiDB-lite"/>
    </source>
</evidence>
<dbReference type="GO" id="GO:0005654">
    <property type="term" value="C:nucleoplasm"/>
    <property type="evidence" value="ECO:0007669"/>
    <property type="project" value="TreeGrafter"/>
</dbReference>
<dbReference type="GO" id="GO:0006401">
    <property type="term" value="P:RNA catabolic process"/>
    <property type="evidence" value="ECO:0007669"/>
    <property type="project" value="TreeGrafter"/>
</dbReference>
<dbReference type="Gene3D" id="1.10.20.120">
    <property type="match status" value="1"/>
</dbReference>
<name>A0A830HMW0_9CHLO</name>
<reference evidence="3" key="1">
    <citation type="submission" date="2020-10" db="EMBL/GenBank/DDBJ databases">
        <title>Unveiling of a novel bifunctional photoreceptor, Dualchrome1, isolated from a cosmopolitan green alga.</title>
        <authorList>
            <person name="Suzuki S."/>
            <person name="Kawachi M."/>
        </authorList>
    </citation>
    <scope>NUCLEOTIDE SEQUENCE</scope>
    <source>
        <strain evidence="3">NIES 2893</strain>
    </source>
</reference>
<organism evidence="3 4">
    <name type="scientific">Pycnococcus provasolii</name>
    <dbReference type="NCBI Taxonomy" id="41880"/>
    <lineage>
        <taxon>Eukaryota</taxon>
        <taxon>Viridiplantae</taxon>
        <taxon>Chlorophyta</taxon>
        <taxon>Pseudoscourfieldiophyceae</taxon>
        <taxon>Pseudoscourfieldiales</taxon>
        <taxon>Pycnococcaceae</taxon>
        <taxon>Pycnococcus</taxon>
    </lineage>
</organism>
<feature type="compositionally biased region" description="Gly residues" evidence="1">
    <location>
        <begin position="80"/>
        <end position="98"/>
    </location>
</feature>
<feature type="region of interest" description="Disordered" evidence="1">
    <location>
        <begin position="323"/>
        <end position="382"/>
    </location>
</feature>
<dbReference type="PANTHER" id="PTHR13383:SF11">
    <property type="entry name" value="RIBONUCLEASE H2 SUBUNIT B"/>
    <property type="match status" value="1"/>
</dbReference>
<protein>
    <recommendedName>
        <fullName evidence="2">Ig-like domain-containing protein</fullName>
    </recommendedName>
</protein>
<comment type="caution">
    <text evidence="3">The sequence shown here is derived from an EMBL/GenBank/DDBJ whole genome shotgun (WGS) entry which is preliminary data.</text>
</comment>
<sequence length="395" mass="41654">MGPDSLGPLPRARAPAGRVSCPLPFPPPSLVFFFSRSSKPFPPHPKIPPPSNSSSSLTMSGYRVLLRPSFNVSSCSCEAGEGGGGGGGGGEDAGGGGEDAFRFIRLSHPRSSQSRQFMLLSSGSSSSPGSLICSLDVYRSSHSSWLVPVDNNKKKNNSSSSSSSSSLLADGGIYTCVPVDPLMLSIANLEKARVGSNKRMSDGAHEGVFVDADTIFEDDEFPDVRILKEILAPADVAAPPLARICETKVSGGVAFFRLCDKRTLAYLVCKVRSGAERLQGHACVQGLDAAERRAYALDLLTDLLAPTWAARLRSVMQAELPYTGTNSNGGPAVTHAADLPPVPNQRNSTGEDAAERRKMQEKLKRAAASAQAKADKARKLAQGTKSITSFFGAKA</sequence>
<dbReference type="AlphaFoldDB" id="A0A830HMW0"/>
<dbReference type="PANTHER" id="PTHR13383">
    <property type="entry name" value="RIBONUCLEASE H2 SUBUNIT B"/>
    <property type="match status" value="1"/>
</dbReference>
<dbReference type="InterPro" id="IPR007110">
    <property type="entry name" value="Ig-like_dom"/>
</dbReference>
<evidence type="ECO:0000313" key="3">
    <source>
        <dbReference type="EMBL" id="GHP07120.1"/>
    </source>
</evidence>
<gene>
    <name evidence="3" type="ORF">PPROV_000586300</name>
</gene>
<keyword evidence="4" id="KW-1185">Reference proteome</keyword>
<proteinExistence type="predicted"/>
<evidence type="ECO:0000259" key="2">
    <source>
        <dbReference type="PROSITE" id="PS50835"/>
    </source>
</evidence>
<accession>A0A830HMW0</accession>
<dbReference type="InterPro" id="IPR040456">
    <property type="entry name" value="RNase_H2_suB"/>
</dbReference>
<feature type="region of interest" description="Disordered" evidence="1">
    <location>
        <begin position="1"/>
        <end position="20"/>
    </location>
</feature>
<dbReference type="GO" id="GO:0032299">
    <property type="term" value="C:ribonuclease H2 complex"/>
    <property type="evidence" value="ECO:0007669"/>
    <property type="project" value="InterPro"/>
</dbReference>
<dbReference type="EMBL" id="BNJQ01000015">
    <property type="protein sequence ID" value="GHP07120.1"/>
    <property type="molecule type" value="Genomic_DNA"/>
</dbReference>
<feature type="compositionally biased region" description="Basic and acidic residues" evidence="1">
    <location>
        <begin position="353"/>
        <end position="364"/>
    </location>
</feature>